<dbReference type="PANTHER" id="PTHR48090:SF8">
    <property type="entry name" value="GLYCOSYLTRANSFERASE CSBB-RELATED"/>
    <property type="match status" value="1"/>
</dbReference>
<evidence type="ECO:0000313" key="4">
    <source>
        <dbReference type="Proteomes" id="UP000255297"/>
    </source>
</evidence>
<organism evidence="3 4">
    <name type="scientific">Legionella wadsworthii</name>
    <dbReference type="NCBI Taxonomy" id="28088"/>
    <lineage>
        <taxon>Bacteria</taxon>
        <taxon>Pseudomonadati</taxon>
        <taxon>Pseudomonadota</taxon>
        <taxon>Gammaproteobacteria</taxon>
        <taxon>Legionellales</taxon>
        <taxon>Legionellaceae</taxon>
        <taxon>Legionella</taxon>
    </lineage>
</organism>
<accession>A0A378LUK8</accession>
<dbReference type="OrthoDB" id="9811884at2"/>
<dbReference type="AlphaFoldDB" id="A0A378LUK8"/>
<dbReference type="Proteomes" id="UP000255297">
    <property type="component" value="Unassembled WGS sequence"/>
</dbReference>
<dbReference type="EC" id="2.4.1.-" evidence="3"/>
<feature type="transmembrane region" description="Helical" evidence="1">
    <location>
        <begin position="219"/>
        <end position="249"/>
    </location>
</feature>
<evidence type="ECO:0000259" key="2">
    <source>
        <dbReference type="Pfam" id="PF00535"/>
    </source>
</evidence>
<evidence type="ECO:0000256" key="1">
    <source>
        <dbReference type="SAM" id="Phobius"/>
    </source>
</evidence>
<keyword evidence="1" id="KW-0472">Membrane</keyword>
<dbReference type="SUPFAM" id="SSF53448">
    <property type="entry name" value="Nucleotide-diphospho-sugar transferases"/>
    <property type="match status" value="1"/>
</dbReference>
<dbReference type="RefSeq" id="WP_031565416.1">
    <property type="nucleotide sequence ID" value="NZ_CAAAIS010000003.1"/>
</dbReference>
<keyword evidence="4" id="KW-1185">Reference proteome</keyword>
<dbReference type="InterPro" id="IPR050256">
    <property type="entry name" value="Glycosyltransferase_2"/>
</dbReference>
<reference evidence="3 4" key="1">
    <citation type="submission" date="2018-06" db="EMBL/GenBank/DDBJ databases">
        <authorList>
            <consortium name="Pathogen Informatics"/>
            <person name="Doyle S."/>
        </authorList>
    </citation>
    <scope>NUCLEOTIDE SEQUENCE [LARGE SCALE GENOMIC DNA]</scope>
    <source>
        <strain evidence="3 4">NCTC11532</strain>
    </source>
</reference>
<dbReference type="InterPro" id="IPR001173">
    <property type="entry name" value="Glyco_trans_2-like"/>
</dbReference>
<sequence>MTKKLSIVIPIYYNEKNIPVTYQLLATEVFPHIPDYELILIDDGSNDNSYQEALKLREFDEKVKVIKLSRNFGQHIAIFAGLSFIQGDCVVVISADLQDPPSLILQLFEKYLEGNKVVVAVRNKRSESFWQKLFSFLYYKLMRKYALQDMPLGGFDCFLADKQVIEVLTKVEEKNTSLFGQILWLGFKRAEVVYDRQTREIGRSRWTLSKKFKLALDSLLAFSYVPIRAISIIGLVDCLFSLSYAVYIVLQKLLLGASAGWSSLMVAIMFTSGVQMLTLGIIGEYLWRNFDESRKRPLYVLDEKHGL</sequence>
<dbReference type="Pfam" id="PF00535">
    <property type="entry name" value="Glycos_transf_2"/>
    <property type="match status" value="1"/>
</dbReference>
<gene>
    <name evidence="3" type="primary">yfdH_2</name>
    <name evidence="3" type="ORF">NCTC11532_01699</name>
</gene>
<feature type="domain" description="Glycosyltransferase 2-like" evidence="2">
    <location>
        <begin position="6"/>
        <end position="166"/>
    </location>
</feature>
<dbReference type="EMBL" id="UGPB01000001">
    <property type="protein sequence ID" value="STY29512.1"/>
    <property type="molecule type" value="Genomic_DNA"/>
</dbReference>
<name>A0A378LUK8_9GAMM</name>
<keyword evidence="1" id="KW-1133">Transmembrane helix</keyword>
<evidence type="ECO:0000313" key="3">
    <source>
        <dbReference type="EMBL" id="STY29512.1"/>
    </source>
</evidence>
<feature type="transmembrane region" description="Helical" evidence="1">
    <location>
        <begin position="261"/>
        <end position="287"/>
    </location>
</feature>
<dbReference type="CDD" id="cd04187">
    <property type="entry name" value="DPM1_like_bac"/>
    <property type="match status" value="1"/>
</dbReference>
<keyword evidence="3" id="KW-0808">Transferase</keyword>
<dbReference type="PANTHER" id="PTHR48090">
    <property type="entry name" value="UNDECAPRENYL-PHOSPHATE 4-DEOXY-4-FORMAMIDO-L-ARABINOSE TRANSFERASE-RELATED"/>
    <property type="match status" value="1"/>
</dbReference>
<protein>
    <submittedName>
        <fullName evidence="3">Bactoprenol glucosyl transferase CPS-53 (KpLE1) prophage</fullName>
        <ecNumber evidence="3">2.4.1.-</ecNumber>
    </submittedName>
</protein>
<keyword evidence="3" id="KW-0328">Glycosyltransferase</keyword>
<dbReference type="GO" id="GO:0005886">
    <property type="term" value="C:plasma membrane"/>
    <property type="evidence" value="ECO:0007669"/>
    <property type="project" value="TreeGrafter"/>
</dbReference>
<dbReference type="GO" id="GO:0016757">
    <property type="term" value="F:glycosyltransferase activity"/>
    <property type="evidence" value="ECO:0007669"/>
    <property type="project" value="UniProtKB-KW"/>
</dbReference>
<proteinExistence type="predicted"/>
<dbReference type="InterPro" id="IPR029044">
    <property type="entry name" value="Nucleotide-diphossugar_trans"/>
</dbReference>
<keyword evidence="1" id="KW-0812">Transmembrane</keyword>
<dbReference type="Gene3D" id="3.90.550.10">
    <property type="entry name" value="Spore Coat Polysaccharide Biosynthesis Protein SpsA, Chain A"/>
    <property type="match status" value="1"/>
</dbReference>
<dbReference type="STRING" id="1122170.GCA_000701265_00788"/>